<evidence type="ECO:0000313" key="4">
    <source>
        <dbReference type="WBParaSite" id="HCON_00104940-00001"/>
    </source>
</evidence>
<accession>A0A7I4YJP1</accession>
<evidence type="ECO:0000313" key="3">
    <source>
        <dbReference type="Proteomes" id="UP000025227"/>
    </source>
</evidence>
<feature type="compositionally biased region" description="Acidic residues" evidence="1">
    <location>
        <begin position="37"/>
        <end position="46"/>
    </location>
</feature>
<feature type="region of interest" description="Disordered" evidence="1">
    <location>
        <begin position="22"/>
        <end position="60"/>
    </location>
</feature>
<evidence type="ECO:0000256" key="2">
    <source>
        <dbReference type="SAM" id="SignalP"/>
    </source>
</evidence>
<dbReference type="AlphaFoldDB" id="A0A7I4YJP1"/>
<dbReference type="Proteomes" id="UP000025227">
    <property type="component" value="Unplaced"/>
</dbReference>
<protein>
    <submittedName>
        <fullName evidence="4">Secreted protein</fullName>
    </submittedName>
</protein>
<sequence>MNLTFLLILVTASFAALPRVRREVTDEEDTTTTMPDYVDDLPDPDDSTTTAASPRARPNLNVRGSVQLTGPLVGKPWAEPLFGNPLAPAQPVQPLAVAPVPFLLVSFLLGGLALLG</sequence>
<organism evidence="3 4">
    <name type="scientific">Haemonchus contortus</name>
    <name type="common">Barber pole worm</name>
    <dbReference type="NCBI Taxonomy" id="6289"/>
    <lineage>
        <taxon>Eukaryota</taxon>
        <taxon>Metazoa</taxon>
        <taxon>Ecdysozoa</taxon>
        <taxon>Nematoda</taxon>
        <taxon>Chromadorea</taxon>
        <taxon>Rhabditida</taxon>
        <taxon>Rhabditina</taxon>
        <taxon>Rhabditomorpha</taxon>
        <taxon>Strongyloidea</taxon>
        <taxon>Trichostrongylidae</taxon>
        <taxon>Haemonchus</taxon>
    </lineage>
</organism>
<feature type="signal peptide" evidence="2">
    <location>
        <begin position="1"/>
        <end position="15"/>
    </location>
</feature>
<keyword evidence="3" id="KW-1185">Reference proteome</keyword>
<feature type="chain" id="PRO_5029555782" evidence="2">
    <location>
        <begin position="16"/>
        <end position="116"/>
    </location>
</feature>
<keyword evidence="2" id="KW-0732">Signal</keyword>
<name>A0A7I4YJP1_HAECO</name>
<reference evidence="4" key="1">
    <citation type="submission" date="2020-12" db="UniProtKB">
        <authorList>
            <consortium name="WormBaseParasite"/>
        </authorList>
    </citation>
    <scope>IDENTIFICATION</scope>
    <source>
        <strain evidence="4">MHco3</strain>
    </source>
</reference>
<proteinExistence type="predicted"/>
<evidence type="ECO:0000256" key="1">
    <source>
        <dbReference type="SAM" id="MobiDB-lite"/>
    </source>
</evidence>
<dbReference type="WBParaSite" id="HCON_00104940-00001">
    <property type="protein sequence ID" value="HCON_00104940-00001"/>
    <property type="gene ID" value="HCON_00104940"/>
</dbReference>